<name>A0A0P1I7E9_9RHOB</name>
<keyword evidence="3" id="KW-1185">Reference proteome</keyword>
<gene>
    <name evidence="2" type="ORF">PH7735_01787</name>
</gene>
<evidence type="ECO:0000313" key="2">
    <source>
        <dbReference type="EMBL" id="CUJ94781.1"/>
    </source>
</evidence>
<evidence type="ECO:0000313" key="3">
    <source>
        <dbReference type="Proteomes" id="UP000051870"/>
    </source>
</evidence>
<proteinExistence type="predicted"/>
<accession>A0A0P1I7E9</accession>
<evidence type="ECO:0000256" key="1">
    <source>
        <dbReference type="SAM" id="MobiDB-lite"/>
    </source>
</evidence>
<feature type="compositionally biased region" description="Basic and acidic residues" evidence="1">
    <location>
        <begin position="40"/>
        <end position="51"/>
    </location>
</feature>
<dbReference type="AlphaFoldDB" id="A0A0P1I7E9"/>
<feature type="region of interest" description="Disordered" evidence="1">
    <location>
        <begin position="36"/>
        <end position="65"/>
    </location>
</feature>
<dbReference type="Proteomes" id="UP000051870">
    <property type="component" value="Unassembled WGS sequence"/>
</dbReference>
<organism evidence="2 3">
    <name type="scientific">Shimia thalassica</name>
    <dbReference type="NCBI Taxonomy" id="1715693"/>
    <lineage>
        <taxon>Bacteria</taxon>
        <taxon>Pseudomonadati</taxon>
        <taxon>Pseudomonadota</taxon>
        <taxon>Alphaproteobacteria</taxon>
        <taxon>Rhodobacterales</taxon>
        <taxon>Roseobacteraceae</taxon>
    </lineage>
</organism>
<dbReference type="EMBL" id="CYTW01000001">
    <property type="protein sequence ID" value="CUJ94781.1"/>
    <property type="molecule type" value="Genomic_DNA"/>
</dbReference>
<protein>
    <submittedName>
        <fullName evidence="2">Uncharacterized protein</fullName>
    </submittedName>
</protein>
<dbReference type="STRING" id="1715693.PH7735_01787"/>
<reference evidence="3" key="1">
    <citation type="submission" date="2015-09" db="EMBL/GenBank/DDBJ databases">
        <authorList>
            <person name="Rodrigo-Torres Lidia"/>
            <person name="Arahal R.David."/>
        </authorList>
    </citation>
    <scope>NUCLEOTIDE SEQUENCE [LARGE SCALE GENOMIC DNA]</scope>
    <source>
        <strain evidence="3">CECT 7735</strain>
    </source>
</reference>
<sequence length="131" mass="14597">MFWDDSTGGSLSCDGFTCTGKQFDGEEVTIRLPSQSEVSEGNHKFIPDRGIAEIQTSSPTKNGEKPKLENRVFDYRCSRIPSYHDDGDITLPARVVGFLASNAMKSESWLRGCKEREVFLRGDLNACEAKK</sequence>